<organism evidence="4 5">
    <name type="scientific">Actinoplanes lutulentus</name>
    <dbReference type="NCBI Taxonomy" id="1287878"/>
    <lineage>
        <taxon>Bacteria</taxon>
        <taxon>Bacillati</taxon>
        <taxon>Actinomycetota</taxon>
        <taxon>Actinomycetes</taxon>
        <taxon>Micromonosporales</taxon>
        <taxon>Micromonosporaceae</taxon>
        <taxon>Actinoplanes</taxon>
    </lineage>
</organism>
<dbReference type="InterPro" id="IPR050595">
    <property type="entry name" value="Bact_response_regulator"/>
</dbReference>
<keyword evidence="1 2" id="KW-0597">Phosphoprotein</keyword>
<dbReference type="SUPFAM" id="SSF52172">
    <property type="entry name" value="CheY-like"/>
    <property type="match status" value="1"/>
</dbReference>
<dbReference type="InterPro" id="IPR011006">
    <property type="entry name" value="CheY-like_superfamily"/>
</dbReference>
<dbReference type="PANTHER" id="PTHR44591:SF3">
    <property type="entry name" value="RESPONSE REGULATORY DOMAIN-CONTAINING PROTEIN"/>
    <property type="match status" value="1"/>
</dbReference>
<evidence type="ECO:0000256" key="1">
    <source>
        <dbReference type="ARBA" id="ARBA00022553"/>
    </source>
</evidence>
<dbReference type="OrthoDB" id="3197131at2"/>
<dbReference type="PANTHER" id="PTHR44591">
    <property type="entry name" value="STRESS RESPONSE REGULATOR PROTEIN 1"/>
    <property type="match status" value="1"/>
</dbReference>
<reference evidence="4 5" key="1">
    <citation type="submission" date="2018-06" db="EMBL/GenBank/DDBJ databases">
        <title>Genomic Encyclopedia of Type Strains, Phase III (KMG-III): the genomes of soil and plant-associated and newly described type strains.</title>
        <authorList>
            <person name="Whitman W."/>
        </authorList>
    </citation>
    <scope>NUCLEOTIDE SEQUENCE [LARGE SCALE GENOMIC DNA]</scope>
    <source>
        <strain evidence="4 5">CGMCC 4.7090</strain>
    </source>
</reference>
<dbReference type="PROSITE" id="PS50110">
    <property type="entry name" value="RESPONSE_REGULATORY"/>
    <property type="match status" value="1"/>
</dbReference>
<evidence type="ECO:0000313" key="4">
    <source>
        <dbReference type="EMBL" id="RAK36815.1"/>
    </source>
</evidence>
<sequence length="142" mass="15410">MTAIIDTLAVRPQARLRTDLPTVLVADDDEGIRDLVSFKLEMAGYQTICVPDGCTALTLVAETRPDLVLLDIAMPGMDGLSVCYRMHADPATAEIPVIMLSGCATETDIDLAFVSGAEEYLPKPVNTADLVRKVGWLVPRRH</sequence>
<dbReference type="EMBL" id="QLMJ01000007">
    <property type="protein sequence ID" value="RAK36815.1"/>
    <property type="molecule type" value="Genomic_DNA"/>
</dbReference>
<feature type="modified residue" description="4-aspartylphosphate" evidence="2">
    <location>
        <position position="71"/>
    </location>
</feature>
<keyword evidence="5" id="KW-1185">Reference proteome</keyword>
<dbReference type="AlphaFoldDB" id="A0A327ZCW8"/>
<dbReference type="Proteomes" id="UP000249341">
    <property type="component" value="Unassembled WGS sequence"/>
</dbReference>
<dbReference type="SMART" id="SM00448">
    <property type="entry name" value="REC"/>
    <property type="match status" value="1"/>
</dbReference>
<feature type="domain" description="Response regulatory" evidence="3">
    <location>
        <begin position="22"/>
        <end position="138"/>
    </location>
</feature>
<protein>
    <submittedName>
        <fullName evidence="4">Response regulator receiver domain-containing protein</fullName>
    </submittedName>
</protein>
<comment type="caution">
    <text evidence="4">The sequence shown here is derived from an EMBL/GenBank/DDBJ whole genome shotgun (WGS) entry which is preliminary data.</text>
</comment>
<dbReference type="CDD" id="cd17574">
    <property type="entry name" value="REC_OmpR"/>
    <property type="match status" value="1"/>
</dbReference>
<dbReference type="RefSeq" id="WP_111650028.1">
    <property type="nucleotide sequence ID" value="NZ_JACHWI010000001.1"/>
</dbReference>
<evidence type="ECO:0000259" key="3">
    <source>
        <dbReference type="PROSITE" id="PS50110"/>
    </source>
</evidence>
<dbReference type="Gene3D" id="3.40.50.2300">
    <property type="match status" value="1"/>
</dbReference>
<proteinExistence type="predicted"/>
<name>A0A327ZCW8_9ACTN</name>
<dbReference type="InterPro" id="IPR001789">
    <property type="entry name" value="Sig_transdc_resp-reg_receiver"/>
</dbReference>
<evidence type="ECO:0000313" key="5">
    <source>
        <dbReference type="Proteomes" id="UP000249341"/>
    </source>
</evidence>
<dbReference type="Pfam" id="PF00072">
    <property type="entry name" value="Response_reg"/>
    <property type="match status" value="1"/>
</dbReference>
<evidence type="ECO:0000256" key="2">
    <source>
        <dbReference type="PROSITE-ProRule" id="PRU00169"/>
    </source>
</evidence>
<dbReference type="GO" id="GO:0000160">
    <property type="term" value="P:phosphorelay signal transduction system"/>
    <property type="evidence" value="ECO:0007669"/>
    <property type="project" value="InterPro"/>
</dbReference>
<gene>
    <name evidence="4" type="ORF">B0I29_10777</name>
</gene>
<accession>A0A327ZCW8</accession>